<evidence type="ECO:0000313" key="3">
    <source>
        <dbReference type="Proteomes" id="UP000092154"/>
    </source>
</evidence>
<dbReference type="FunCoup" id="A0A1B7MSJ1">
    <property type="interactions" value="107"/>
</dbReference>
<accession>A0A1B7MSJ1</accession>
<sequence>MPQALAGKLPMITIPDHVSGLNTNQANNGETHLDDNLLRSSIEYRSFARKNMATNVQDVIILLGDSITKGGWAQGGFAQLLAERYIRKLDVLNRDFTGYQTDRAIPACERVFAKQYERLYVPKVKPPKIWYGANDVAPDPGPHHAPRQNQRIKATLFEWRNRRPHPRPEYPHPPESAKAYAEAIKEVGEKENVPVADIWTSIFDGAGRSEEGCSEYMSDGLHLNSHGYNIAFQAIIDIAEHLERIECTESKTVSGETEFTSMAIADVKLSHTFAYLIEAFPD</sequence>
<dbReference type="SUPFAM" id="SSF52266">
    <property type="entry name" value="SGNH hydrolase"/>
    <property type="match status" value="1"/>
</dbReference>
<protein>
    <submittedName>
        <fullName evidence="2">SGNH hydrolase</fullName>
    </submittedName>
</protein>
<keyword evidence="3" id="KW-1185">Reference proteome</keyword>
<gene>
    <name evidence="2" type="ORF">K503DRAFT_784980</name>
</gene>
<dbReference type="PANTHER" id="PTHR14209:SF19">
    <property type="entry name" value="ISOAMYL ACETATE-HYDROLYZING ESTERASE 1 HOMOLOG"/>
    <property type="match status" value="1"/>
</dbReference>
<dbReference type="STRING" id="1314800.A0A1B7MSJ1"/>
<feature type="domain" description="SGNH hydrolase-type esterase" evidence="1">
    <location>
        <begin position="62"/>
        <end position="229"/>
    </location>
</feature>
<dbReference type="InParanoid" id="A0A1B7MSJ1"/>
<dbReference type="GO" id="GO:0016787">
    <property type="term" value="F:hydrolase activity"/>
    <property type="evidence" value="ECO:0007669"/>
    <property type="project" value="UniProtKB-KW"/>
</dbReference>
<evidence type="ECO:0000259" key="1">
    <source>
        <dbReference type="Pfam" id="PF13472"/>
    </source>
</evidence>
<dbReference type="InterPro" id="IPR013830">
    <property type="entry name" value="SGNH_hydro"/>
</dbReference>
<dbReference type="EMBL" id="KV448487">
    <property type="protein sequence ID" value="OAX35565.1"/>
    <property type="molecule type" value="Genomic_DNA"/>
</dbReference>
<dbReference type="InterPro" id="IPR045136">
    <property type="entry name" value="Iah1-like"/>
</dbReference>
<organism evidence="2 3">
    <name type="scientific">Rhizopogon vinicolor AM-OR11-026</name>
    <dbReference type="NCBI Taxonomy" id="1314800"/>
    <lineage>
        <taxon>Eukaryota</taxon>
        <taxon>Fungi</taxon>
        <taxon>Dikarya</taxon>
        <taxon>Basidiomycota</taxon>
        <taxon>Agaricomycotina</taxon>
        <taxon>Agaricomycetes</taxon>
        <taxon>Agaricomycetidae</taxon>
        <taxon>Boletales</taxon>
        <taxon>Suillineae</taxon>
        <taxon>Rhizopogonaceae</taxon>
        <taxon>Rhizopogon</taxon>
    </lineage>
</organism>
<keyword evidence="2" id="KW-0378">Hydrolase</keyword>
<dbReference type="OrthoDB" id="671439at2759"/>
<evidence type="ECO:0000313" key="2">
    <source>
        <dbReference type="EMBL" id="OAX35565.1"/>
    </source>
</evidence>
<dbReference type="Gene3D" id="3.40.50.1110">
    <property type="entry name" value="SGNH hydrolase"/>
    <property type="match status" value="2"/>
</dbReference>
<dbReference type="PANTHER" id="PTHR14209">
    <property type="entry name" value="ISOAMYL ACETATE-HYDROLYZING ESTERASE 1"/>
    <property type="match status" value="1"/>
</dbReference>
<dbReference type="AlphaFoldDB" id="A0A1B7MSJ1"/>
<name>A0A1B7MSJ1_9AGAM</name>
<dbReference type="InterPro" id="IPR036514">
    <property type="entry name" value="SGNH_hydro_sf"/>
</dbReference>
<proteinExistence type="predicted"/>
<dbReference type="Pfam" id="PF13472">
    <property type="entry name" value="Lipase_GDSL_2"/>
    <property type="match status" value="1"/>
</dbReference>
<dbReference type="Proteomes" id="UP000092154">
    <property type="component" value="Unassembled WGS sequence"/>
</dbReference>
<reference evidence="2 3" key="1">
    <citation type="submission" date="2016-06" db="EMBL/GenBank/DDBJ databases">
        <title>Comparative genomics of the ectomycorrhizal sister species Rhizopogon vinicolor and Rhizopogon vesiculosus (Basidiomycota: Boletales) reveals a divergence of the mating type B locus.</title>
        <authorList>
            <consortium name="DOE Joint Genome Institute"/>
            <person name="Mujic A.B."/>
            <person name="Kuo A."/>
            <person name="Tritt A."/>
            <person name="Lipzen A."/>
            <person name="Chen C."/>
            <person name="Johnson J."/>
            <person name="Sharma A."/>
            <person name="Barry K."/>
            <person name="Grigoriev I.V."/>
            <person name="Spatafora J.W."/>
        </authorList>
    </citation>
    <scope>NUCLEOTIDE SEQUENCE [LARGE SCALE GENOMIC DNA]</scope>
    <source>
        <strain evidence="2 3">AM-OR11-026</strain>
    </source>
</reference>